<evidence type="ECO:0000256" key="12">
    <source>
        <dbReference type="ARBA" id="ARBA00041765"/>
    </source>
</evidence>
<evidence type="ECO:0000256" key="10">
    <source>
        <dbReference type="ARBA" id="ARBA00023315"/>
    </source>
</evidence>
<keyword evidence="14" id="KW-0812">Transmembrane</keyword>
<comment type="cofactor">
    <cofactor evidence="1">
        <name>pyridoxal 5'-phosphate</name>
        <dbReference type="ChEBI" id="CHEBI:597326"/>
    </cofactor>
</comment>
<evidence type="ECO:0000256" key="8">
    <source>
        <dbReference type="ARBA" id="ARBA00022919"/>
    </source>
</evidence>
<keyword evidence="10" id="KW-0012">Acyltransferase</keyword>
<dbReference type="GO" id="GO:0004758">
    <property type="term" value="F:serine C-palmitoyltransferase activity"/>
    <property type="evidence" value="ECO:0007669"/>
    <property type="project" value="UniProtKB-EC"/>
</dbReference>
<dbReference type="Pfam" id="PF00155">
    <property type="entry name" value="Aminotran_1_2"/>
    <property type="match status" value="1"/>
</dbReference>
<comment type="similarity">
    <text evidence="4">Belongs to the class-II pyridoxal-phosphate-dependent aminotransferase family.</text>
</comment>
<sequence length="434" mass="48794">MLNEILQSTNVGTVVPASLVIFLTFIMLRKTKSYKKAINVNQNDRIYCFKPQPLIDFTRINLNEALEIPAPDESDPDCMNLAKVNYLDLLNNINLRKEAESCIRIYGVGSCGPRGFYGTIDIHLTLESRLAEFMGMEETVLYSYGFSTISSAIGAYCKKSDIIFCDEKISFCAGQGILAAKSKVVYFKHNDMEDLNTKLQEYEEKEKQRKKLYRKFLVVEGIYAATGTICPLPELMSLRKKYKLRIFIDESLSFGVLGKTGRGVTEHFNVNRSDIDMIMGSLEGSIGSIGGFCVGASVVIEHQRLSGLGYCFSASLPPFLSHISICALDMFEKDPSMFEKLKSIVQIVDERLRNLKGIMVISDPLSPHKVITTTNIENREETIKKIHAACVQKDIYLICLKENLHFNLNVTMKDADIDRFINTLQEAVGNILCS</sequence>
<dbReference type="PANTHER" id="PTHR13693">
    <property type="entry name" value="CLASS II AMINOTRANSFERASE/8-AMINO-7-OXONONANOATE SYNTHASE"/>
    <property type="match status" value="1"/>
</dbReference>
<dbReference type="Gene3D" id="3.40.640.10">
    <property type="entry name" value="Type I PLP-dependent aspartate aminotransferase-like (Major domain)"/>
    <property type="match status" value="1"/>
</dbReference>
<evidence type="ECO:0000313" key="17">
    <source>
        <dbReference type="Proteomes" id="UP000801492"/>
    </source>
</evidence>
<dbReference type="Proteomes" id="UP000801492">
    <property type="component" value="Unassembled WGS sequence"/>
</dbReference>
<comment type="pathway">
    <text evidence="2">Lipid metabolism; sphingolipid metabolism.</text>
</comment>
<keyword evidence="9" id="KW-0443">Lipid metabolism</keyword>
<name>A0A8K0CKZ2_IGNLU</name>
<evidence type="ECO:0000256" key="5">
    <source>
        <dbReference type="ARBA" id="ARBA00013220"/>
    </source>
</evidence>
<dbReference type="GO" id="GO:0005783">
    <property type="term" value="C:endoplasmic reticulum"/>
    <property type="evidence" value="ECO:0007669"/>
    <property type="project" value="TreeGrafter"/>
</dbReference>
<comment type="pathway">
    <text evidence="3">Sphingolipid metabolism.</text>
</comment>
<evidence type="ECO:0000256" key="3">
    <source>
        <dbReference type="ARBA" id="ARBA00004991"/>
    </source>
</evidence>
<keyword evidence="7" id="KW-0663">Pyridoxal phosphate</keyword>
<protein>
    <recommendedName>
        <fullName evidence="11">Serine palmitoyltransferase 1</fullName>
        <ecNumber evidence="5">2.3.1.50</ecNumber>
    </recommendedName>
    <alternativeName>
        <fullName evidence="12">Long chain base biosynthesis protein 1</fullName>
    </alternativeName>
    <alternativeName>
        <fullName evidence="13">Serine-palmitoyl-CoA transferase 1</fullName>
    </alternativeName>
</protein>
<keyword evidence="8" id="KW-0746">Sphingolipid metabolism</keyword>
<proteinExistence type="inferred from homology"/>
<dbReference type="EMBL" id="VTPC01089669">
    <property type="protein sequence ID" value="KAF2885775.1"/>
    <property type="molecule type" value="Genomic_DNA"/>
</dbReference>
<evidence type="ECO:0000256" key="4">
    <source>
        <dbReference type="ARBA" id="ARBA00008392"/>
    </source>
</evidence>
<evidence type="ECO:0000256" key="2">
    <source>
        <dbReference type="ARBA" id="ARBA00004760"/>
    </source>
</evidence>
<keyword evidence="17" id="KW-1185">Reference proteome</keyword>
<dbReference type="GO" id="GO:0046513">
    <property type="term" value="P:ceramide biosynthetic process"/>
    <property type="evidence" value="ECO:0007669"/>
    <property type="project" value="TreeGrafter"/>
</dbReference>
<evidence type="ECO:0000256" key="13">
    <source>
        <dbReference type="ARBA" id="ARBA00042649"/>
    </source>
</evidence>
<evidence type="ECO:0000256" key="9">
    <source>
        <dbReference type="ARBA" id="ARBA00023098"/>
    </source>
</evidence>
<keyword evidence="14" id="KW-1133">Transmembrane helix</keyword>
<evidence type="ECO:0000256" key="14">
    <source>
        <dbReference type="SAM" id="Phobius"/>
    </source>
</evidence>
<dbReference type="InterPro" id="IPR004839">
    <property type="entry name" value="Aminotransferase_I/II_large"/>
</dbReference>
<keyword evidence="6" id="KW-0808">Transferase</keyword>
<dbReference type="OrthoDB" id="3168162at2759"/>
<dbReference type="InterPro" id="IPR015424">
    <property type="entry name" value="PyrdxlP-dep_Trfase"/>
</dbReference>
<dbReference type="GO" id="GO:0046512">
    <property type="term" value="P:sphingosine biosynthetic process"/>
    <property type="evidence" value="ECO:0007669"/>
    <property type="project" value="TreeGrafter"/>
</dbReference>
<evidence type="ECO:0000313" key="16">
    <source>
        <dbReference type="EMBL" id="KAF2885775.1"/>
    </source>
</evidence>
<dbReference type="GO" id="GO:0016020">
    <property type="term" value="C:membrane"/>
    <property type="evidence" value="ECO:0007669"/>
    <property type="project" value="GOC"/>
</dbReference>
<evidence type="ECO:0000256" key="6">
    <source>
        <dbReference type="ARBA" id="ARBA00022679"/>
    </source>
</evidence>
<evidence type="ECO:0000256" key="1">
    <source>
        <dbReference type="ARBA" id="ARBA00001933"/>
    </source>
</evidence>
<dbReference type="InterPro" id="IPR015422">
    <property type="entry name" value="PyrdxlP-dep_Trfase_small"/>
</dbReference>
<dbReference type="AlphaFoldDB" id="A0A8K0CKZ2"/>
<dbReference type="EC" id="2.3.1.50" evidence="5"/>
<evidence type="ECO:0000259" key="15">
    <source>
        <dbReference type="Pfam" id="PF00155"/>
    </source>
</evidence>
<evidence type="ECO:0000256" key="11">
    <source>
        <dbReference type="ARBA" id="ARBA00041066"/>
    </source>
</evidence>
<feature type="domain" description="Aminotransferase class I/classII large" evidence="15">
    <location>
        <begin position="77"/>
        <end position="423"/>
    </location>
</feature>
<dbReference type="InterPro" id="IPR015421">
    <property type="entry name" value="PyrdxlP-dep_Trfase_major"/>
</dbReference>
<keyword evidence="14" id="KW-0472">Membrane</keyword>
<reference evidence="16" key="1">
    <citation type="submission" date="2019-08" db="EMBL/GenBank/DDBJ databases">
        <title>The genome of the North American firefly Photinus pyralis.</title>
        <authorList>
            <consortium name="Photinus pyralis genome working group"/>
            <person name="Fallon T.R."/>
            <person name="Sander Lower S.E."/>
            <person name="Weng J.-K."/>
        </authorList>
    </citation>
    <scope>NUCLEOTIDE SEQUENCE</scope>
    <source>
        <strain evidence="16">TRF0915ILg1</strain>
        <tissue evidence="16">Whole body</tissue>
    </source>
</reference>
<evidence type="ECO:0000256" key="7">
    <source>
        <dbReference type="ARBA" id="ARBA00022898"/>
    </source>
</evidence>
<organism evidence="16 17">
    <name type="scientific">Ignelater luminosus</name>
    <name type="common">Cucubano</name>
    <name type="synonym">Pyrophorus luminosus</name>
    <dbReference type="NCBI Taxonomy" id="2038154"/>
    <lineage>
        <taxon>Eukaryota</taxon>
        <taxon>Metazoa</taxon>
        <taxon>Ecdysozoa</taxon>
        <taxon>Arthropoda</taxon>
        <taxon>Hexapoda</taxon>
        <taxon>Insecta</taxon>
        <taxon>Pterygota</taxon>
        <taxon>Neoptera</taxon>
        <taxon>Endopterygota</taxon>
        <taxon>Coleoptera</taxon>
        <taxon>Polyphaga</taxon>
        <taxon>Elateriformia</taxon>
        <taxon>Elateroidea</taxon>
        <taxon>Elateridae</taxon>
        <taxon>Agrypninae</taxon>
        <taxon>Pyrophorini</taxon>
        <taxon>Ignelater</taxon>
    </lineage>
</organism>
<dbReference type="PANTHER" id="PTHR13693:SF2">
    <property type="entry name" value="SERINE PALMITOYLTRANSFERASE 1"/>
    <property type="match status" value="1"/>
</dbReference>
<gene>
    <name evidence="16" type="ORF">ILUMI_20410</name>
</gene>
<dbReference type="SUPFAM" id="SSF53383">
    <property type="entry name" value="PLP-dependent transferases"/>
    <property type="match status" value="1"/>
</dbReference>
<dbReference type="Gene3D" id="3.90.1150.10">
    <property type="entry name" value="Aspartate Aminotransferase, domain 1"/>
    <property type="match status" value="1"/>
</dbReference>
<comment type="caution">
    <text evidence="16">The sequence shown here is derived from an EMBL/GenBank/DDBJ whole genome shotgun (WGS) entry which is preliminary data.</text>
</comment>
<accession>A0A8K0CKZ2</accession>
<feature type="transmembrane region" description="Helical" evidence="14">
    <location>
        <begin position="6"/>
        <end position="28"/>
    </location>
</feature>
<dbReference type="GO" id="GO:0030170">
    <property type="term" value="F:pyridoxal phosphate binding"/>
    <property type="evidence" value="ECO:0007669"/>
    <property type="project" value="InterPro"/>
</dbReference>
<dbReference type="InterPro" id="IPR050087">
    <property type="entry name" value="AON_synthase_class-II"/>
</dbReference>